<dbReference type="AlphaFoldDB" id="A0A922CIP3"/>
<feature type="region of interest" description="Disordered" evidence="1">
    <location>
        <begin position="80"/>
        <end position="115"/>
    </location>
</feature>
<keyword evidence="3" id="KW-1185">Reference proteome</keyword>
<reference evidence="2" key="2">
    <citation type="submission" date="2020-12" db="EMBL/GenBank/DDBJ databases">
        <authorList>
            <person name="Kanost M."/>
        </authorList>
    </citation>
    <scope>NUCLEOTIDE SEQUENCE</scope>
</reference>
<reference evidence="2" key="1">
    <citation type="journal article" date="2016" name="Insect Biochem. Mol. Biol.">
        <title>Multifaceted biological insights from a draft genome sequence of the tobacco hornworm moth, Manduca sexta.</title>
        <authorList>
            <person name="Kanost M.R."/>
            <person name="Arrese E.L."/>
            <person name="Cao X."/>
            <person name="Chen Y.R."/>
            <person name="Chellapilla S."/>
            <person name="Goldsmith M.R."/>
            <person name="Grosse-Wilde E."/>
            <person name="Heckel D.G."/>
            <person name="Herndon N."/>
            <person name="Jiang H."/>
            <person name="Papanicolaou A."/>
            <person name="Qu J."/>
            <person name="Soulages J.L."/>
            <person name="Vogel H."/>
            <person name="Walters J."/>
            <person name="Waterhouse R.M."/>
            <person name="Ahn S.J."/>
            <person name="Almeida F.C."/>
            <person name="An C."/>
            <person name="Aqrawi P."/>
            <person name="Bretschneider A."/>
            <person name="Bryant W.B."/>
            <person name="Bucks S."/>
            <person name="Chao H."/>
            <person name="Chevignon G."/>
            <person name="Christen J.M."/>
            <person name="Clarke D.F."/>
            <person name="Dittmer N.T."/>
            <person name="Ferguson L.C.F."/>
            <person name="Garavelou S."/>
            <person name="Gordon K.H.J."/>
            <person name="Gunaratna R.T."/>
            <person name="Han Y."/>
            <person name="Hauser F."/>
            <person name="He Y."/>
            <person name="Heidel-Fischer H."/>
            <person name="Hirsh A."/>
            <person name="Hu Y."/>
            <person name="Jiang H."/>
            <person name="Kalra D."/>
            <person name="Klinner C."/>
            <person name="Konig C."/>
            <person name="Kovar C."/>
            <person name="Kroll A.R."/>
            <person name="Kuwar S.S."/>
            <person name="Lee S.L."/>
            <person name="Lehman R."/>
            <person name="Li K."/>
            <person name="Li Z."/>
            <person name="Liang H."/>
            <person name="Lovelace S."/>
            <person name="Lu Z."/>
            <person name="Mansfield J.H."/>
            <person name="McCulloch K.J."/>
            <person name="Mathew T."/>
            <person name="Morton B."/>
            <person name="Muzny D.M."/>
            <person name="Neunemann D."/>
            <person name="Ongeri F."/>
            <person name="Pauchet Y."/>
            <person name="Pu L.L."/>
            <person name="Pyrousis I."/>
            <person name="Rao X.J."/>
            <person name="Redding A."/>
            <person name="Roesel C."/>
            <person name="Sanchez-Gracia A."/>
            <person name="Schaack S."/>
            <person name="Shukla A."/>
            <person name="Tetreau G."/>
            <person name="Wang Y."/>
            <person name="Xiong G.H."/>
            <person name="Traut W."/>
            <person name="Walsh T.K."/>
            <person name="Worley K.C."/>
            <person name="Wu D."/>
            <person name="Wu W."/>
            <person name="Wu Y.Q."/>
            <person name="Zhang X."/>
            <person name="Zou Z."/>
            <person name="Zucker H."/>
            <person name="Briscoe A.D."/>
            <person name="Burmester T."/>
            <person name="Clem R.J."/>
            <person name="Feyereisen R."/>
            <person name="Grimmelikhuijzen C.J.P."/>
            <person name="Hamodrakas S.J."/>
            <person name="Hansson B.S."/>
            <person name="Huguet E."/>
            <person name="Jermiin L.S."/>
            <person name="Lan Q."/>
            <person name="Lehman H.K."/>
            <person name="Lorenzen M."/>
            <person name="Merzendorfer H."/>
            <person name="Michalopoulos I."/>
            <person name="Morton D.B."/>
            <person name="Muthukrishnan S."/>
            <person name="Oakeshott J.G."/>
            <person name="Palmer W."/>
            <person name="Park Y."/>
            <person name="Passarelli A.L."/>
            <person name="Rozas J."/>
            <person name="Schwartz L.M."/>
            <person name="Smith W."/>
            <person name="Southgate A."/>
            <person name="Vilcinskas A."/>
            <person name="Vogt R."/>
            <person name="Wang P."/>
            <person name="Werren J."/>
            <person name="Yu X.Q."/>
            <person name="Zhou J.J."/>
            <person name="Brown S.J."/>
            <person name="Scherer S.E."/>
            <person name="Richards S."/>
            <person name="Blissard G.W."/>
        </authorList>
    </citation>
    <scope>NUCLEOTIDE SEQUENCE</scope>
</reference>
<evidence type="ECO:0000313" key="3">
    <source>
        <dbReference type="Proteomes" id="UP000791440"/>
    </source>
</evidence>
<name>A0A922CIP3_MANSE</name>
<dbReference type="Proteomes" id="UP000791440">
    <property type="component" value="Unassembled WGS sequence"/>
</dbReference>
<proteinExistence type="predicted"/>
<sequence>MAPTFRHMMQQASLSPYRTQIRDSGLITKNINDCPSQDYKTVFVLRTQYNLATEVAYIAGTKTRPRRYYGVLLGSSSNIKGDRDWHKSSRRERKPARLPSDVVKPINVLDTPSQV</sequence>
<evidence type="ECO:0000256" key="1">
    <source>
        <dbReference type="SAM" id="MobiDB-lite"/>
    </source>
</evidence>
<organism evidence="2 3">
    <name type="scientific">Manduca sexta</name>
    <name type="common">Tobacco hawkmoth</name>
    <name type="synonym">Tobacco hornworm</name>
    <dbReference type="NCBI Taxonomy" id="7130"/>
    <lineage>
        <taxon>Eukaryota</taxon>
        <taxon>Metazoa</taxon>
        <taxon>Ecdysozoa</taxon>
        <taxon>Arthropoda</taxon>
        <taxon>Hexapoda</taxon>
        <taxon>Insecta</taxon>
        <taxon>Pterygota</taxon>
        <taxon>Neoptera</taxon>
        <taxon>Endopterygota</taxon>
        <taxon>Lepidoptera</taxon>
        <taxon>Glossata</taxon>
        <taxon>Ditrysia</taxon>
        <taxon>Bombycoidea</taxon>
        <taxon>Sphingidae</taxon>
        <taxon>Sphinginae</taxon>
        <taxon>Sphingini</taxon>
        <taxon>Manduca</taxon>
    </lineage>
</organism>
<accession>A0A922CIP3</accession>
<gene>
    <name evidence="2" type="ORF">O3G_MSEX004744</name>
</gene>
<protein>
    <submittedName>
        <fullName evidence="2">Uncharacterized protein</fullName>
    </submittedName>
</protein>
<comment type="caution">
    <text evidence="2">The sequence shown here is derived from an EMBL/GenBank/DDBJ whole genome shotgun (WGS) entry which is preliminary data.</text>
</comment>
<evidence type="ECO:0000313" key="2">
    <source>
        <dbReference type="EMBL" id="KAG6447048.1"/>
    </source>
</evidence>
<dbReference type="EMBL" id="JH668340">
    <property type="protein sequence ID" value="KAG6447048.1"/>
    <property type="molecule type" value="Genomic_DNA"/>
</dbReference>